<evidence type="ECO:0000313" key="1">
    <source>
        <dbReference type="EMBL" id="KAI4381605.1"/>
    </source>
</evidence>
<evidence type="ECO:0000313" key="2">
    <source>
        <dbReference type="Proteomes" id="UP001057402"/>
    </source>
</evidence>
<keyword evidence="2" id="KW-1185">Reference proteome</keyword>
<gene>
    <name evidence="1" type="ORF">MLD38_007666</name>
</gene>
<dbReference type="EMBL" id="CM042882">
    <property type="protein sequence ID" value="KAI4381605.1"/>
    <property type="molecule type" value="Genomic_DNA"/>
</dbReference>
<dbReference type="Proteomes" id="UP001057402">
    <property type="component" value="Chromosome 3"/>
</dbReference>
<protein>
    <submittedName>
        <fullName evidence="1">Uncharacterized protein</fullName>
    </submittedName>
</protein>
<organism evidence="1 2">
    <name type="scientific">Melastoma candidum</name>
    <dbReference type="NCBI Taxonomy" id="119954"/>
    <lineage>
        <taxon>Eukaryota</taxon>
        <taxon>Viridiplantae</taxon>
        <taxon>Streptophyta</taxon>
        <taxon>Embryophyta</taxon>
        <taxon>Tracheophyta</taxon>
        <taxon>Spermatophyta</taxon>
        <taxon>Magnoliopsida</taxon>
        <taxon>eudicotyledons</taxon>
        <taxon>Gunneridae</taxon>
        <taxon>Pentapetalae</taxon>
        <taxon>rosids</taxon>
        <taxon>malvids</taxon>
        <taxon>Myrtales</taxon>
        <taxon>Melastomataceae</taxon>
        <taxon>Melastomatoideae</taxon>
        <taxon>Melastomateae</taxon>
        <taxon>Melastoma</taxon>
    </lineage>
</organism>
<sequence length="96" mass="10693">MRKKLPRRAVQLLVQVGKKSGGAFGAMLGNSGLKRKENESKLEAIRSSVNLPFRTFSSSVDPAGKMAGIEGQAGIWGRVLFHNNVIWRKFEKYFVN</sequence>
<accession>A0ACB9RSD4</accession>
<name>A0ACB9RSD4_9MYRT</name>
<reference evidence="2" key="1">
    <citation type="journal article" date="2023" name="Front. Plant Sci.">
        <title>Chromosomal-level genome assembly of Melastoma candidum provides insights into trichome evolution.</title>
        <authorList>
            <person name="Zhong Y."/>
            <person name="Wu W."/>
            <person name="Sun C."/>
            <person name="Zou P."/>
            <person name="Liu Y."/>
            <person name="Dai S."/>
            <person name="Zhou R."/>
        </authorList>
    </citation>
    <scope>NUCLEOTIDE SEQUENCE [LARGE SCALE GENOMIC DNA]</scope>
</reference>
<comment type="caution">
    <text evidence="1">The sequence shown here is derived from an EMBL/GenBank/DDBJ whole genome shotgun (WGS) entry which is preliminary data.</text>
</comment>
<proteinExistence type="predicted"/>